<evidence type="ECO:0000313" key="7">
    <source>
        <dbReference type="Proteomes" id="UP000242146"/>
    </source>
</evidence>
<keyword evidence="2 4" id="KW-0863">Zinc-finger</keyword>
<feature type="zinc finger region" description="C3H1-type" evidence="4">
    <location>
        <begin position="36"/>
        <end position="62"/>
    </location>
</feature>
<feature type="zinc finger region" description="C3H1-type" evidence="4">
    <location>
        <begin position="63"/>
        <end position="91"/>
    </location>
</feature>
<dbReference type="SUPFAM" id="SSF90229">
    <property type="entry name" value="CCCH zinc finger"/>
    <property type="match status" value="1"/>
</dbReference>
<dbReference type="InterPro" id="IPR036855">
    <property type="entry name" value="Znf_CCCH_sf"/>
</dbReference>
<dbReference type="PROSITE" id="PS50103">
    <property type="entry name" value="ZF_C3H1"/>
    <property type="match status" value="2"/>
</dbReference>
<protein>
    <recommendedName>
        <fullName evidence="5">C3H1-type domain-containing protein</fullName>
    </recommendedName>
</protein>
<dbReference type="EMBL" id="MCGT01000006">
    <property type="protein sequence ID" value="ORX58809.1"/>
    <property type="molecule type" value="Genomic_DNA"/>
</dbReference>
<dbReference type="GO" id="GO:0005634">
    <property type="term" value="C:nucleus"/>
    <property type="evidence" value="ECO:0007669"/>
    <property type="project" value="TreeGrafter"/>
</dbReference>
<comment type="caution">
    <text evidence="6">The sequence shown here is derived from an EMBL/GenBank/DDBJ whole genome shotgun (WGS) entry which is preliminary data.</text>
</comment>
<dbReference type="PANTHER" id="PTHR46156:SF1">
    <property type="entry name" value="ZINC FINGER CCCH DOMAIN-CONTAINING PROTEIN 3"/>
    <property type="match status" value="1"/>
</dbReference>
<organism evidence="6 7">
    <name type="scientific">Hesseltinella vesiculosa</name>
    <dbReference type="NCBI Taxonomy" id="101127"/>
    <lineage>
        <taxon>Eukaryota</taxon>
        <taxon>Fungi</taxon>
        <taxon>Fungi incertae sedis</taxon>
        <taxon>Mucoromycota</taxon>
        <taxon>Mucoromycotina</taxon>
        <taxon>Mucoromycetes</taxon>
        <taxon>Mucorales</taxon>
        <taxon>Cunninghamellaceae</taxon>
        <taxon>Hesseltinella</taxon>
    </lineage>
</organism>
<dbReference type="AlphaFoldDB" id="A0A1X2GPY5"/>
<gene>
    <name evidence="6" type="ORF">DM01DRAFT_231304</name>
</gene>
<feature type="domain" description="C3H1-type" evidence="5">
    <location>
        <begin position="63"/>
        <end position="91"/>
    </location>
</feature>
<evidence type="ECO:0000256" key="4">
    <source>
        <dbReference type="PROSITE-ProRule" id="PRU00723"/>
    </source>
</evidence>
<sequence length="112" mass="12605">CSFVHELAHRAICPRFLFAQCPKEAVACRLAHLHSPHIQPHCIHFQNNACNRDPCPFAHVRVRQDAPLCRSFALNGYCAKGLACKDRHVLVCPTLAVLGKCTKPNCRWPHVD</sequence>
<keyword evidence="3 4" id="KW-0862">Zinc</keyword>
<feature type="domain" description="C3H1-type" evidence="5">
    <location>
        <begin position="36"/>
        <end position="62"/>
    </location>
</feature>
<feature type="non-terminal residue" evidence="6">
    <location>
        <position position="1"/>
    </location>
</feature>
<keyword evidence="1 4" id="KW-0479">Metal-binding</keyword>
<proteinExistence type="predicted"/>
<dbReference type="Gene3D" id="4.10.1000.10">
    <property type="entry name" value="Zinc finger, CCCH-type"/>
    <property type="match status" value="2"/>
</dbReference>
<feature type="non-terminal residue" evidence="6">
    <location>
        <position position="112"/>
    </location>
</feature>
<evidence type="ECO:0000256" key="1">
    <source>
        <dbReference type="ARBA" id="ARBA00022723"/>
    </source>
</evidence>
<name>A0A1X2GPY5_9FUNG</name>
<reference evidence="6 7" key="1">
    <citation type="submission" date="2016-07" db="EMBL/GenBank/DDBJ databases">
        <title>Pervasive Adenine N6-methylation of Active Genes in Fungi.</title>
        <authorList>
            <consortium name="DOE Joint Genome Institute"/>
            <person name="Mondo S.J."/>
            <person name="Dannebaum R.O."/>
            <person name="Kuo R.C."/>
            <person name="Labutti K."/>
            <person name="Haridas S."/>
            <person name="Kuo A."/>
            <person name="Salamov A."/>
            <person name="Ahrendt S.R."/>
            <person name="Lipzen A."/>
            <person name="Sullivan W."/>
            <person name="Andreopoulos W.B."/>
            <person name="Clum A."/>
            <person name="Lindquist E."/>
            <person name="Daum C."/>
            <person name="Ramamoorthy G.K."/>
            <person name="Gryganskyi A."/>
            <person name="Culley D."/>
            <person name="Magnuson J.K."/>
            <person name="James T.Y."/>
            <person name="O'Malley M.A."/>
            <person name="Stajich J.E."/>
            <person name="Spatafora J.W."/>
            <person name="Visel A."/>
            <person name="Grigoriev I.V."/>
        </authorList>
    </citation>
    <scope>NUCLEOTIDE SEQUENCE [LARGE SCALE GENOMIC DNA]</scope>
    <source>
        <strain evidence="6 7">NRRL 3301</strain>
    </source>
</reference>
<accession>A0A1X2GPY5</accession>
<evidence type="ECO:0000259" key="5">
    <source>
        <dbReference type="PROSITE" id="PS50103"/>
    </source>
</evidence>
<evidence type="ECO:0000256" key="2">
    <source>
        <dbReference type="ARBA" id="ARBA00022771"/>
    </source>
</evidence>
<evidence type="ECO:0000256" key="3">
    <source>
        <dbReference type="ARBA" id="ARBA00022833"/>
    </source>
</evidence>
<dbReference type="InterPro" id="IPR000571">
    <property type="entry name" value="Znf_CCCH"/>
</dbReference>
<keyword evidence="7" id="KW-1185">Reference proteome</keyword>
<dbReference type="GO" id="GO:0008270">
    <property type="term" value="F:zinc ion binding"/>
    <property type="evidence" value="ECO:0007669"/>
    <property type="project" value="UniProtKB-KW"/>
</dbReference>
<dbReference type="STRING" id="101127.A0A1X2GPY5"/>
<dbReference type="PANTHER" id="PTHR46156">
    <property type="entry name" value="CCCH ZINGC FINGER"/>
    <property type="match status" value="1"/>
</dbReference>
<dbReference type="OrthoDB" id="410307at2759"/>
<evidence type="ECO:0000313" key="6">
    <source>
        <dbReference type="EMBL" id="ORX58809.1"/>
    </source>
</evidence>
<dbReference type="Proteomes" id="UP000242146">
    <property type="component" value="Unassembled WGS sequence"/>
</dbReference>
<dbReference type="SMART" id="SM00356">
    <property type="entry name" value="ZnF_C3H1"/>
    <property type="match status" value="3"/>
</dbReference>